<proteinExistence type="predicted"/>
<protein>
    <submittedName>
        <fullName evidence="1">Uncharacterized protein</fullName>
    </submittedName>
</protein>
<keyword evidence="2" id="KW-1185">Reference proteome</keyword>
<accession>A0ACC0WQI9</accession>
<evidence type="ECO:0000313" key="1">
    <source>
        <dbReference type="EMBL" id="KAI9921128.1"/>
    </source>
</evidence>
<reference evidence="1 2" key="1">
    <citation type="journal article" date="2022" name="bioRxiv">
        <title>The genome of the oomycete Peronosclerospora sorghi, a cosmopolitan pathogen of maize and sorghum, is inflated with dispersed pseudogenes.</title>
        <authorList>
            <person name="Fletcher K."/>
            <person name="Martin F."/>
            <person name="Isakeit T."/>
            <person name="Cavanaugh K."/>
            <person name="Magill C."/>
            <person name="Michelmore R."/>
        </authorList>
    </citation>
    <scope>NUCLEOTIDE SEQUENCE [LARGE SCALE GENOMIC DNA]</scope>
    <source>
        <strain evidence="1">P6</strain>
    </source>
</reference>
<evidence type="ECO:0000313" key="2">
    <source>
        <dbReference type="Proteomes" id="UP001163321"/>
    </source>
</evidence>
<dbReference type="Proteomes" id="UP001163321">
    <property type="component" value="Chromosome 1"/>
</dbReference>
<organism evidence="1 2">
    <name type="scientific">Peronosclerospora sorghi</name>
    <dbReference type="NCBI Taxonomy" id="230839"/>
    <lineage>
        <taxon>Eukaryota</taxon>
        <taxon>Sar</taxon>
        <taxon>Stramenopiles</taxon>
        <taxon>Oomycota</taxon>
        <taxon>Peronosporomycetes</taxon>
        <taxon>Peronosporales</taxon>
        <taxon>Peronosporaceae</taxon>
        <taxon>Peronosclerospora</taxon>
    </lineage>
</organism>
<dbReference type="EMBL" id="CM047580">
    <property type="protein sequence ID" value="KAI9921128.1"/>
    <property type="molecule type" value="Genomic_DNA"/>
</dbReference>
<gene>
    <name evidence="1" type="ORF">PsorP6_000925</name>
</gene>
<name>A0ACC0WQI9_9STRA</name>
<sequence>MKASPLVASCLVAVSIVTVGARQMHAGINYQRYLAEVDTTEEDLRSWKAAFWHDNEWLPDFAEERSSEDIDEDLRQRIFMSKQDVLEAQAANPHANFSLMTKFSALTKEEFSARVLNSFVQSDANPQSDPKATERSLRQTFTYTYTSVHNAQGQHIAQGQTGGSWAVGTVKPAAVRPIASPTPARASFRAPNVASPRAATTRAPIHAQPKRIPVVPAPMYQFHATAPAARAPVQLNPTPAYRPATARPSTRWSSIPVQAKKQVVTTTKSSLDWSRSQCMAPIQAQGQCSSCWAFAAVAAVESLQCIKGGQVGINKYSEQQIVGCVSRNKGCGGGAAVYAYDYIAQNGLCSANSYPYTLANGGPKTCRASCSKIRTGITGYERLDQGNEAQLINALQWQPVVAAVASGNAAWKQYTGGVLSSCQTTRIDHAVLIVGYDATTFKIRNSWGQNWGENGYMRLQRTSGLDVAPEGVKVIVLLFLLMIVSTSTTSIIKQLDQLNSHPCTFAMGLLSLILIFTTCGSSIVSAQDIVLTTHRKKVSNVVTNASDVKSYLQGRKRIVPESEDEARASLSDVTSLLQKIPNTENLRTSFFQKKPAVVTDTSSKKGKDQGDKGYEEVTKLEAWKIVIKGQLKPLAIIAAIALIGGYIAYLVNG</sequence>
<comment type="caution">
    <text evidence="1">The sequence shown here is derived from an EMBL/GenBank/DDBJ whole genome shotgun (WGS) entry which is preliminary data.</text>
</comment>